<evidence type="ECO:0000313" key="1">
    <source>
        <dbReference type="EMBL" id="KAH3796618.1"/>
    </source>
</evidence>
<protein>
    <submittedName>
        <fullName evidence="1">Uncharacterized protein</fullName>
    </submittedName>
</protein>
<reference evidence="1" key="1">
    <citation type="journal article" date="2019" name="bioRxiv">
        <title>The Genome of the Zebra Mussel, Dreissena polymorpha: A Resource for Invasive Species Research.</title>
        <authorList>
            <person name="McCartney M.A."/>
            <person name="Auch B."/>
            <person name="Kono T."/>
            <person name="Mallez S."/>
            <person name="Zhang Y."/>
            <person name="Obille A."/>
            <person name="Becker A."/>
            <person name="Abrahante J.E."/>
            <person name="Garbe J."/>
            <person name="Badalamenti J.P."/>
            <person name="Herman A."/>
            <person name="Mangelson H."/>
            <person name="Liachko I."/>
            <person name="Sullivan S."/>
            <person name="Sone E.D."/>
            <person name="Koren S."/>
            <person name="Silverstein K.A.T."/>
            <person name="Beckman K.B."/>
            <person name="Gohl D.M."/>
        </authorList>
    </citation>
    <scope>NUCLEOTIDE SEQUENCE</scope>
    <source>
        <strain evidence="1">Duluth1</strain>
        <tissue evidence="1">Whole animal</tissue>
    </source>
</reference>
<organism evidence="1 2">
    <name type="scientific">Dreissena polymorpha</name>
    <name type="common">Zebra mussel</name>
    <name type="synonym">Mytilus polymorpha</name>
    <dbReference type="NCBI Taxonomy" id="45954"/>
    <lineage>
        <taxon>Eukaryota</taxon>
        <taxon>Metazoa</taxon>
        <taxon>Spiralia</taxon>
        <taxon>Lophotrochozoa</taxon>
        <taxon>Mollusca</taxon>
        <taxon>Bivalvia</taxon>
        <taxon>Autobranchia</taxon>
        <taxon>Heteroconchia</taxon>
        <taxon>Euheterodonta</taxon>
        <taxon>Imparidentia</taxon>
        <taxon>Neoheterodontei</taxon>
        <taxon>Myida</taxon>
        <taxon>Dreissenoidea</taxon>
        <taxon>Dreissenidae</taxon>
        <taxon>Dreissena</taxon>
    </lineage>
</organism>
<gene>
    <name evidence="1" type="ORF">DPMN_150187</name>
</gene>
<dbReference type="EMBL" id="JAIWYP010000007">
    <property type="protein sequence ID" value="KAH3796618.1"/>
    <property type="molecule type" value="Genomic_DNA"/>
</dbReference>
<comment type="caution">
    <text evidence="1">The sequence shown here is derived from an EMBL/GenBank/DDBJ whole genome shotgun (WGS) entry which is preliminary data.</text>
</comment>
<dbReference type="AlphaFoldDB" id="A0A9D4FFX7"/>
<dbReference type="Proteomes" id="UP000828390">
    <property type="component" value="Unassembled WGS sequence"/>
</dbReference>
<sequence>MTGRCRLSPEHYRRQPGLCRGFTGINRSQSGLTGTLPVCGPASTGAASGNSVTALNKIYKSSRSSPVDRR</sequence>
<accession>A0A9D4FFX7</accession>
<name>A0A9D4FFX7_DREPO</name>
<keyword evidence="2" id="KW-1185">Reference proteome</keyword>
<proteinExistence type="predicted"/>
<evidence type="ECO:0000313" key="2">
    <source>
        <dbReference type="Proteomes" id="UP000828390"/>
    </source>
</evidence>
<reference evidence="1" key="2">
    <citation type="submission" date="2020-11" db="EMBL/GenBank/DDBJ databases">
        <authorList>
            <person name="McCartney M.A."/>
            <person name="Auch B."/>
            <person name="Kono T."/>
            <person name="Mallez S."/>
            <person name="Becker A."/>
            <person name="Gohl D.M."/>
            <person name="Silverstein K.A.T."/>
            <person name="Koren S."/>
            <person name="Bechman K.B."/>
            <person name="Herman A."/>
            <person name="Abrahante J.E."/>
            <person name="Garbe J."/>
        </authorList>
    </citation>
    <scope>NUCLEOTIDE SEQUENCE</scope>
    <source>
        <strain evidence="1">Duluth1</strain>
        <tissue evidence="1">Whole animal</tissue>
    </source>
</reference>